<proteinExistence type="predicted"/>
<name>F0VFN4_NEOCL</name>
<reference evidence="3" key="4">
    <citation type="journal article" date="2015" name="PLoS ONE">
        <title>Comprehensive Evaluation of Toxoplasma gondii VEG and Neospora caninum LIV Genomes with Tachyzoite Stage Transcriptome and Proteome Defines Novel Transcript Features.</title>
        <authorList>
            <person name="Ramaprasad A."/>
            <person name="Mourier T."/>
            <person name="Naeem R."/>
            <person name="Malas T.B."/>
            <person name="Moussa E."/>
            <person name="Panigrahi A."/>
            <person name="Vermont S.J."/>
            <person name="Otto T.D."/>
            <person name="Wastling J."/>
            <person name="Pain A."/>
        </authorList>
    </citation>
    <scope>NUCLEOTIDE SEQUENCE</scope>
    <source>
        <strain evidence="3">Liverpool</strain>
    </source>
</reference>
<evidence type="ECO:0000313" key="3">
    <source>
        <dbReference type="EMBL" id="CEL66505.1"/>
    </source>
</evidence>
<gene>
    <name evidence="3" type="ORF">BN1204_023160</name>
    <name evidence="2" type="ORF">NCLIV_023160</name>
</gene>
<evidence type="ECO:0000313" key="4">
    <source>
        <dbReference type="Proteomes" id="UP000007494"/>
    </source>
</evidence>
<dbReference type="RefSeq" id="XP_003882560.1">
    <property type="nucleotide sequence ID" value="XM_003882511.1"/>
</dbReference>
<protein>
    <submittedName>
        <fullName evidence="2">Proteophosphoglycan 5, related</fullName>
    </submittedName>
</protein>
<reference evidence="2" key="1">
    <citation type="submission" date="2011-02" db="EMBL/GenBank/DDBJ databases">
        <authorList>
            <person name="Aslett M."/>
        </authorList>
    </citation>
    <scope>NUCLEOTIDE SEQUENCE</scope>
    <source>
        <strain evidence="2">Liverpool</strain>
    </source>
</reference>
<evidence type="ECO:0000313" key="2">
    <source>
        <dbReference type="EMBL" id="CBZ52528.1"/>
    </source>
</evidence>
<reference evidence="2" key="2">
    <citation type="submission" date="2011-03" db="EMBL/GenBank/DDBJ databases">
        <title>Comparative genomics and transcriptomics of Neospora caninum and Toxoplasma gondii.</title>
        <authorList>
            <person name="Reid A.J."/>
            <person name="Sohal A."/>
            <person name="Harris D."/>
            <person name="Quail M."/>
            <person name="Sanders M."/>
            <person name="Berriman M."/>
            <person name="Wastling J.M."/>
            <person name="Pain A."/>
        </authorList>
    </citation>
    <scope>NUCLEOTIDE SEQUENCE</scope>
    <source>
        <strain evidence="2">Liverpool</strain>
    </source>
</reference>
<reference evidence="4" key="3">
    <citation type="journal article" date="2012" name="PLoS Pathog.">
        <title>Comparative genomics of the apicomplexan parasites Toxoplasma gondii and Neospora caninum: Coccidia differing in host range and transmission strategy.</title>
        <authorList>
            <person name="Reid A.J."/>
            <person name="Vermont S.J."/>
            <person name="Cotton J.A."/>
            <person name="Harris D."/>
            <person name="Hill-Cawthorne G.A."/>
            <person name="Konen-Waisman S."/>
            <person name="Latham S.M."/>
            <person name="Mourier T."/>
            <person name="Norton R."/>
            <person name="Quail M.A."/>
            <person name="Sanders M."/>
            <person name="Shanmugam D."/>
            <person name="Sohal A."/>
            <person name="Wasmuth J.D."/>
            <person name="Brunk B."/>
            <person name="Grigg M.E."/>
            <person name="Howard J.C."/>
            <person name="Parkinson J."/>
            <person name="Roos D.S."/>
            <person name="Trees A.J."/>
            <person name="Berriman M."/>
            <person name="Pain A."/>
            <person name="Wastling J.M."/>
        </authorList>
    </citation>
    <scope>NUCLEOTIDE SEQUENCE [LARGE SCALE GENOMIC DNA]</scope>
    <source>
        <strain evidence="4">Liverpool</strain>
    </source>
</reference>
<dbReference type="Proteomes" id="UP000007494">
    <property type="component" value="Chromosome VIIa"/>
</dbReference>
<evidence type="ECO:0000256" key="1">
    <source>
        <dbReference type="SAM" id="MobiDB-lite"/>
    </source>
</evidence>
<dbReference type="GeneID" id="13444687"/>
<feature type="region of interest" description="Disordered" evidence="1">
    <location>
        <begin position="572"/>
        <end position="608"/>
    </location>
</feature>
<dbReference type="OMA" id="NWCCDAF"/>
<dbReference type="InParanoid" id="F0VFN4"/>
<organism evidence="2 4">
    <name type="scientific">Neospora caninum (strain Liverpool)</name>
    <dbReference type="NCBI Taxonomy" id="572307"/>
    <lineage>
        <taxon>Eukaryota</taxon>
        <taxon>Sar</taxon>
        <taxon>Alveolata</taxon>
        <taxon>Apicomplexa</taxon>
        <taxon>Conoidasida</taxon>
        <taxon>Coccidia</taxon>
        <taxon>Eucoccidiorida</taxon>
        <taxon>Eimeriorina</taxon>
        <taxon>Sarcocystidae</taxon>
        <taxon>Neospora</taxon>
    </lineage>
</organism>
<dbReference type="VEuPathDB" id="ToxoDB:NCLIV_023160"/>
<dbReference type="OrthoDB" id="330706at2759"/>
<keyword evidence="4" id="KW-1185">Reference proteome</keyword>
<dbReference type="EMBL" id="FR823388">
    <property type="protein sequence ID" value="CBZ52528.1"/>
    <property type="molecule type" value="Genomic_DNA"/>
</dbReference>
<feature type="compositionally biased region" description="Polar residues" evidence="1">
    <location>
        <begin position="214"/>
        <end position="231"/>
    </location>
</feature>
<feature type="region of interest" description="Disordered" evidence="1">
    <location>
        <begin position="214"/>
        <end position="246"/>
    </location>
</feature>
<dbReference type="eggNOG" id="ENOG502QYDW">
    <property type="taxonomic scope" value="Eukaryota"/>
</dbReference>
<dbReference type="AlphaFoldDB" id="F0VFN4"/>
<accession>F0VFN4</accession>
<feature type="region of interest" description="Disordered" evidence="1">
    <location>
        <begin position="509"/>
        <end position="533"/>
    </location>
</feature>
<sequence length="616" mass="63950">MVSLAYEVAPNKHGVPSGSSQHLYCHNAPTTSSSTAADPSGQDSFFSGVSLHGEYGYVTTGPESKDAGLSSSSTGILKTVHMYQAEHSTKHSALTSSQSSTPMPEEGIPGARLYSLAGTGAASGVSTVCRSRAPSGSGIPLPELATASVSYAQRGPQLRQAVTSSSLTAAPALGTGNTASHKEQYVASRSYYGLPSSETSPPILSQGVLMFQSGSHTSVHGTNSEATPQASTKDRTSSSKESLPDDVCDGQAVRQVIPDCASPHQHLFHTKKEKAEDVAGPSRLASTTATPAVVGGPLTGPQPVRADSMRASHGPWQASLSAQRLPVDQDKAYGAADGGAPVGHTYTYTSGETEEPRAVFAGDTTKISSVNGSSQEPSYGYYSVTSPQTPHMQAVQHLPGYFGPGIDYPSTVYAPGPVPGTYVSYDGGVAYLQHSPMLGESFPSAAYATSYGAEPYYAPPRFSGTYFMDAGGNTHWSAAAPVCSAQMCMQVPESVDNSADALSEVRASHAAAPSVGRGGDQRRASTAMPKGYAASPVGYPVRAEQGSPQPQQCSVQQLVPSVASFYYAGETVPTPLSGDESRGNGTTTHEGRMQGDGGSARTGRRRTRTNWCCDAF</sequence>
<dbReference type="EMBL" id="LN714481">
    <property type="protein sequence ID" value="CEL66505.1"/>
    <property type="molecule type" value="Genomic_DNA"/>
</dbReference>